<dbReference type="AlphaFoldDB" id="X0YUD4"/>
<dbReference type="GO" id="GO:0070573">
    <property type="term" value="F:metallodipeptidase activity"/>
    <property type="evidence" value="ECO:0007669"/>
    <property type="project" value="TreeGrafter"/>
</dbReference>
<dbReference type="PANTHER" id="PTHR43501:SF1">
    <property type="entry name" value="CYTOSOL NON-SPECIFIC DIPEPTIDASE"/>
    <property type="match status" value="1"/>
</dbReference>
<protein>
    <recommendedName>
        <fullName evidence="1">Peptidase M20 dimerisation domain-containing protein</fullName>
    </recommendedName>
</protein>
<feature type="domain" description="Peptidase M20 dimerisation" evidence="1">
    <location>
        <begin position="141"/>
        <end position="211"/>
    </location>
</feature>
<dbReference type="SUPFAM" id="SSF55031">
    <property type="entry name" value="Bacterial exopeptidase dimerisation domain"/>
    <property type="match status" value="1"/>
</dbReference>
<evidence type="ECO:0000259" key="1">
    <source>
        <dbReference type="Pfam" id="PF07687"/>
    </source>
</evidence>
<accession>X0YUD4</accession>
<organism evidence="2">
    <name type="scientific">marine sediment metagenome</name>
    <dbReference type="NCBI Taxonomy" id="412755"/>
    <lineage>
        <taxon>unclassified sequences</taxon>
        <taxon>metagenomes</taxon>
        <taxon>ecological metagenomes</taxon>
    </lineage>
</organism>
<comment type="caution">
    <text evidence="2">The sequence shown here is derived from an EMBL/GenBank/DDBJ whole genome shotgun (WGS) entry which is preliminary data.</text>
</comment>
<dbReference type="Pfam" id="PF07687">
    <property type="entry name" value="M20_dimer"/>
    <property type="match status" value="1"/>
</dbReference>
<feature type="non-terminal residue" evidence="2">
    <location>
        <position position="1"/>
    </location>
</feature>
<dbReference type="InterPro" id="IPR036264">
    <property type="entry name" value="Bact_exopeptidase_dim_dom"/>
</dbReference>
<dbReference type="GO" id="GO:0005829">
    <property type="term" value="C:cytosol"/>
    <property type="evidence" value="ECO:0007669"/>
    <property type="project" value="TreeGrafter"/>
</dbReference>
<dbReference type="GO" id="GO:0006508">
    <property type="term" value="P:proteolysis"/>
    <property type="evidence" value="ECO:0007669"/>
    <property type="project" value="InterPro"/>
</dbReference>
<dbReference type="PRINTS" id="PR00934">
    <property type="entry name" value="XHISDIPTASE"/>
</dbReference>
<name>X0YUD4_9ZZZZ</name>
<dbReference type="InterPro" id="IPR011650">
    <property type="entry name" value="Peptidase_M20_dimer"/>
</dbReference>
<gene>
    <name evidence="2" type="ORF">S01H4_19963</name>
</gene>
<dbReference type="InterPro" id="IPR001160">
    <property type="entry name" value="Peptidase_M20C"/>
</dbReference>
<sequence length="221" mass="24300">EKNENTLHDFSKDPLKLKVIEINGKQWITAEETTLGADNATGMAYQLTLMKKISSGELEFGSLGLDLLFTVKEEVGLIGAFQIEEGLIRGDTLINLDSGRDDSITIGCATGQMITANVKLDLIQINPDDEELEPIKILVTGLIGGHSGADIHRGRGNAIKLMAKLLWKLNDRYSIHVHSINGGKRHNAIPRESNSILYIKKKDFSDILDYMASATFLVLPV</sequence>
<dbReference type="EMBL" id="BART01008941">
    <property type="protein sequence ID" value="GAG60239.1"/>
    <property type="molecule type" value="Genomic_DNA"/>
</dbReference>
<reference evidence="2" key="1">
    <citation type="journal article" date="2014" name="Front. Microbiol.">
        <title>High frequency of phylogenetically diverse reductive dehalogenase-homologous genes in deep subseafloor sedimentary metagenomes.</title>
        <authorList>
            <person name="Kawai M."/>
            <person name="Futagami T."/>
            <person name="Toyoda A."/>
            <person name="Takaki Y."/>
            <person name="Nishi S."/>
            <person name="Hori S."/>
            <person name="Arai W."/>
            <person name="Tsubouchi T."/>
            <person name="Morono Y."/>
            <person name="Uchiyama I."/>
            <person name="Ito T."/>
            <person name="Fujiyama A."/>
            <person name="Inagaki F."/>
            <person name="Takami H."/>
        </authorList>
    </citation>
    <scope>NUCLEOTIDE SEQUENCE</scope>
    <source>
        <strain evidence="2">Expedition CK06-06</strain>
    </source>
</reference>
<dbReference type="PANTHER" id="PTHR43501">
    <property type="entry name" value="CYTOSOL NON-SPECIFIC DIPEPTIDASE"/>
    <property type="match status" value="1"/>
</dbReference>
<evidence type="ECO:0000313" key="2">
    <source>
        <dbReference type="EMBL" id="GAG60239.1"/>
    </source>
</evidence>
<dbReference type="SUPFAM" id="SSF53187">
    <property type="entry name" value="Zn-dependent exopeptidases"/>
    <property type="match status" value="1"/>
</dbReference>
<dbReference type="Gene3D" id="3.40.630.10">
    <property type="entry name" value="Zn peptidases"/>
    <property type="match status" value="1"/>
</dbReference>
<proteinExistence type="predicted"/>